<organism evidence="2 3">
    <name type="scientific">Cardiocondyla obscurior</name>
    <dbReference type="NCBI Taxonomy" id="286306"/>
    <lineage>
        <taxon>Eukaryota</taxon>
        <taxon>Metazoa</taxon>
        <taxon>Ecdysozoa</taxon>
        <taxon>Arthropoda</taxon>
        <taxon>Hexapoda</taxon>
        <taxon>Insecta</taxon>
        <taxon>Pterygota</taxon>
        <taxon>Neoptera</taxon>
        <taxon>Endopterygota</taxon>
        <taxon>Hymenoptera</taxon>
        <taxon>Apocrita</taxon>
        <taxon>Aculeata</taxon>
        <taxon>Formicoidea</taxon>
        <taxon>Formicidae</taxon>
        <taxon>Myrmicinae</taxon>
        <taxon>Cardiocondyla</taxon>
    </lineage>
</organism>
<name>A0AAW2FUX4_9HYME</name>
<dbReference type="Proteomes" id="UP001430953">
    <property type="component" value="Unassembled WGS sequence"/>
</dbReference>
<keyword evidence="1" id="KW-0812">Transmembrane</keyword>
<keyword evidence="3" id="KW-1185">Reference proteome</keyword>
<evidence type="ECO:0000313" key="3">
    <source>
        <dbReference type="Proteomes" id="UP001430953"/>
    </source>
</evidence>
<dbReference type="AlphaFoldDB" id="A0AAW2FUX4"/>
<protein>
    <submittedName>
        <fullName evidence="2">Uncharacterized protein</fullName>
    </submittedName>
</protein>
<evidence type="ECO:0000256" key="1">
    <source>
        <dbReference type="SAM" id="Phobius"/>
    </source>
</evidence>
<evidence type="ECO:0000313" key="2">
    <source>
        <dbReference type="EMBL" id="KAL0118939.1"/>
    </source>
</evidence>
<reference evidence="2 3" key="1">
    <citation type="submission" date="2023-03" db="EMBL/GenBank/DDBJ databases">
        <title>High recombination rates correlate with genetic variation in Cardiocondyla obscurior ants.</title>
        <authorList>
            <person name="Errbii M."/>
        </authorList>
    </citation>
    <scope>NUCLEOTIDE SEQUENCE [LARGE SCALE GENOMIC DNA]</scope>
    <source>
        <strain evidence="2">Alpha-2009</strain>
        <tissue evidence="2">Whole body</tissue>
    </source>
</reference>
<feature type="transmembrane region" description="Helical" evidence="1">
    <location>
        <begin position="139"/>
        <end position="159"/>
    </location>
</feature>
<proteinExistence type="predicted"/>
<gene>
    <name evidence="2" type="ORF">PUN28_009519</name>
</gene>
<dbReference type="EMBL" id="JADYXP020000008">
    <property type="protein sequence ID" value="KAL0118939.1"/>
    <property type="molecule type" value="Genomic_DNA"/>
</dbReference>
<keyword evidence="1" id="KW-1133">Transmembrane helix</keyword>
<accession>A0AAW2FUX4</accession>
<sequence length="162" mass="19651">MNLYAENISSTIHQDTSRYIKIHQDTSRYIKIHQDTSYSSNSFNKLRKINCAENISSRPVSFAVWYKLWTSFSPTTTPLKCRLISCMLFFFFLQIPLTVFILIVILYMFYVYLYIFIYICFNIYFTFREIILFFLQISYLNVFILNVIYVLRILKYFYIHTL</sequence>
<keyword evidence="1" id="KW-0472">Membrane</keyword>
<comment type="caution">
    <text evidence="2">The sequence shown here is derived from an EMBL/GenBank/DDBJ whole genome shotgun (WGS) entry which is preliminary data.</text>
</comment>